<dbReference type="EMBL" id="EQ974068">
    <property type="protein sequence ID" value="EEF34467.1"/>
    <property type="molecule type" value="Genomic_DNA"/>
</dbReference>
<protein>
    <submittedName>
        <fullName evidence="4">Disease resistance protein RPM1, putative</fullName>
    </submittedName>
</protein>
<proteinExistence type="predicted"/>
<feature type="domain" description="Disease resistance R13L4/SHOC-2-like LRR" evidence="3">
    <location>
        <begin position="206"/>
        <end position="516"/>
    </location>
</feature>
<evidence type="ECO:0000313" key="4">
    <source>
        <dbReference type="EMBL" id="EEF34467.1"/>
    </source>
</evidence>
<evidence type="ECO:0000313" key="5">
    <source>
        <dbReference type="Proteomes" id="UP000008311"/>
    </source>
</evidence>
<dbReference type="SUPFAM" id="SSF52058">
    <property type="entry name" value="L domain-like"/>
    <property type="match status" value="1"/>
</dbReference>
<evidence type="ECO:0000256" key="1">
    <source>
        <dbReference type="ARBA" id="ARBA00022737"/>
    </source>
</evidence>
<gene>
    <name evidence="4" type="ORF">RCOM_0024480</name>
</gene>
<sequence>MPLFYFVRESENRREFYFVEMPRAKSQGDVASSSNHIEEGESSSNSKGSKGKTSSSEYFMSNYENLPDHLKSCLDYCFIITFRYGVDKEKLPRLLLAAYTVPEKSGEIMEDVIENIIEEFVRLQMLQENYHAEVKVSEPYFELFLVEVDEQDFVAKAANLPVYAVIEDDGKDIPPNFKSLQIHSLFLITAERRAPSSVSARGLSRAYMETFCRLQSLVVLGLDGEVECLPDKVGSLINLKYLEVRWSNIDDLPRTLNNLQKLQTLDARWNRFRNLRELPIEMLNSRQSRHLLMSHTTNNGEIRVSKGVATMVNLQTCDGVYAGGGIANELGALVQLKKLGVKRISEDHASDLSAAIMKMSKLVSLSLEAEGSFFDDTQLLPEIEQLSPPPLLRELILSGGLVEIPKWISSMENLTTLGLFQSKLLENPNSVLQFLPKLKHLRLQDAYKAKCIGKEFCEAGGFPKLETLSIVSRTLVEWTEIVEGAFPSLRRLIFWNCCRLRFLPESLQNISTLQELILFNTHKDLARKLIGQENYKIKDIPKVIIY</sequence>
<name>B9SPJ1_RICCO</name>
<dbReference type="InterPro" id="IPR032675">
    <property type="entry name" value="LRR_dom_sf"/>
</dbReference>
<dbReference type="eggNOG" id="KOG4658">
    <property type="taxonomic scope" value="Eukaryota"/>
</dbReference>
<feature type="region of interest" description="Disordered" evidence="2">
    <location>
        <begin position="29"/>
        <end position="51"/>
    </location>
</feature>
<dbReference type="Pfam" id="PF23598">
    <property type="entry name" value="LRR_14"/>
    <property type="match status" value="1"/>
</dbReference>
<evidence type="ECO:0000259" key="3">
    <source>
        <dbReference type="Pfam" id="PF23598"/>
    </source>
</evidence>
<dbReference type="PANTHER" id="PTHR47186">
    <property type="entry name" value="LEUCINE-RICH REPEAT-CONTAINING PROTEIN 57"/>
    <property type="match status" value="1"/>
</dbReference>
<dbReference type="Gene3D" id="3.80.10.10">
    <property type="entry name" value="Ribonuclease Inhibitor"/>
    <property type="match status" value="1"/>
</dbReference>
<dbReference type="InParanoid" id="B9SPJ1"/>
<dbReference type="PANTHER" id="PTHR47186:SF12">
    <property type="entry name" value="NB-ARC DOMAIN-CONTAINING PROTEIN"/>
    <property type="match status" value="1"/>
</dbReference>
<accession>B9SPJ1</accession>
<reference evidence="5" key="1">
    <citation type="journal article" date="2010" name="Nat. Biotechnol.">
        <title>Draft genome sequence of the oilseed species Ricinus communis.</title>
        <authorList>
            <person name="Chan A.P."/>
            <person name="Crabtree J."/>
            <person name="Zhao Q."/>
            <person name="Lorenzi H."/>
            <person name="Orvis J."/>
            <person name="Puiu D."/>
            <person name="Melake-Berhan A."/>
            <person name="Jones K.M."/>
            <person name="Redman J."/>
            <person name="Chen G."/>
            <person name="Cahoon E.B."/>
            <person name="Gedil M."/>
            <person name="Stanke M."/>
            <person name="Haas B.J."/>
            <person name="Wortman J.R."/>
            <person name="Fraser-Liggett C.M."/>
            <person name="Ravel J."/>
            <person name="Rabinowicz P.D."/>
        </authorList>
    </citation>
    <scope>NUCLEOTIDE SEQUENCE [LARGE SCALE GENOMIC DNA]</scope>
    <source>
        <strain evidence="5">cv. Hale</strain>
    </source>
</reference>
<keyword evidence="1" id="KW-0677">Repeat</keyword>
<dbReference type="Proteomes" id="UP000008311">
    <property type="component" value="Unassembled WGS sequence"/>
</dbReference>
<dbReference type="InterPro" id="IPR055414">
    <property type="entry name" value="LRR_R13L4/SHOC2-like"/>
</dbReference>
<evidence type="ECO:0000256" key="2">
    <source>
        <dbReference type="SAM" id="MobiDB-lite"/>
    </source>
</evidence>
<feature type="compositionally biased region" description="Low complexity" evidence="2">
    <location>
        <begin position="42"/>
        <end position="51"/>
    </location>
</feature>
<dbReference type="GO" id="GO:0035556">
    <property type="term" value="P:intracellular signal transduction"/>
    <property type="evidence" value="ECO:0000318"/>
    <property type="project" value="GO_Central"/>
</dbReference>
<organism evidence="4 5">
    <name type="scientific">Ricinus communis</name>
    <name type="common">Castor bean</name>
    <dbReference type="NCBI Taxonomy" id="3988"/>
    <lineage>
        <taxon>Eukaryota</taxon>
        <taxon>Viridiplantae</taxon>
        <taxon>Streptophyta</taxon>
        <taxon>Embryophyta</taxon>
        <taxon>Tracheophyta</taxon>
        <taxon>Spermatophyta</taxon>
        <taxon>Magnoliopsida</taxon>
        <taxon>eudicotyledons</taxon>
        <taxon>Gunneridae</taxon>
        <taxon>Pentapetalae</taxon>
        <taxon>rosids</taxon>
        <taxon>fabids</taxon>
        <taxon>Malpighiales</taxon>
        <taxon>Euphorbiaceae</taxon>
        <taxon>Acalyphoideae</taxon>
        <taxon>Acalypheae</taxon>
        <taxon>Ricinus</taxon>
    </lineage>
</organism>
<dbReference type="AlphaFoldDB" id="B9SPJ1"/>
<keyword evidence="5" id="KW-1185">Reference proteome</keyword>